<reference evidence="3" key="2">
    <citation type="submission" date="2021-04" db="EMBL/GenBank/DDBJ databases">
        <authorList>
            <person name="Gilroy R."/>
        </authorList>
    </citation>
    <scope>NUCLEOTIDE SEQUENCE</scope>
    <source>
        <strain evidence="3">CHK179-7159</strain>
    </source>
</reference>
<dbReference type="EMBL" id="DWYY01000066">
    <property type="protein sequence ID" value="HJA92721.1"/>
    <property type="molecule type" value="Genomic_DNA"/>
</dbReference>
<dbReference type="AlphaFoldDB" id="A0A9D2I3Q0"/>
<gene>
    <name evidence="3" type="ORF">H9717_06340</name>
</gene>
<dbReference type="Proteomes" id="UP000886858">
    <property type="component" value="Unassembled WGS sequence"/>
</dbReference>
<name>A0A9D2I3Q0_9FIRM</name>
<proteinExistence type="predicted"/>
<feature type="compositionally biased region" description="Gly residues" evidence="1">
    <location>
        <begin position="114"/>
        <end position="128"/>
    </location>
</feature>
<comment type="caution">
    <text evidence="3">The sequence shown here is derived from an EMBL/GenBank/DDBJ whole genome shotgun (WGS) entry which is preliminary data.</text>
</comment>
<feature type="compositionally biased region" description="Polar residues" evidence="1">
    <location>
        <begin position="99"/>
        <end position="110"/>
    </location>
</feature>
<sequence>MYDAHEEEYEFCPKCGALTKNGVCMSCGWRSEKAAEGGEGAQASDGEGAWTSAGQSARTEADQGTRTADGPRRDREDGGDGGFFRQDGGSSRQDDGPNTYGNGWNGNPNRGSYGPQGSGYGPQGNGYGWNGNPNGPGYGSYGTEREKGNQGKVLAAVVITVLAVLICITMVLVFFLVKNSVRTASIFQNGRQDSFSGVYPDGGDGSDGWFGQLPYEYETPRETEPEPEEDYVPSADDDYYVTLADAVRDDLSYSIEWEEYDLKDDETGATAVGRYPQLVGGNIPQRDELNELIETEATYYSTLYEYYRSWQGDNVVYNTESMGYVTYMDEEKISIVLEESYVMDAEISISLYSINIDLISGEVMDNGSLIEYDQQLAEEFRSQSDHQNGPVEAVDGMDDDQLIDFLSDQDTNIVFYTPVGLEIGFNYTTSDSTGWVTATIKDYDRYVTKF</sequence>
<reference evidence="3" key="1">
    <citation type="journal article" date="2021" name="PeerJ">
        <title>Extensive microbial diversity within the chicken gut microbiome revealed by metagenomics and culture.</title>
        <authorList>
            <person name="Gilroy R."/>
            <person name="Ravi A."/>
            <person name="Getino M."/>
            <person name="Pursley I."/>
            <person name="Horton D.L."/>
            <person name="Alikhan N.F."/>
            <person name="Baker D."/>
            <person name="Gharbi K."/>
            <person name="Hall N."/>
            <person name="Watson M."/>
            <person name="Adriaenssens E.M."/>
            <person name="Foster-Nyarko E."/>
            <person name="Jarju S."/>
            <person name="Secka A."/>
            <person name="Antonio M."/>
            <person name="Oren A."/>
            <person name="Chaudhuri R.R."/>
            <person name="La Ragione R."/>
            <person name="Hildebrand F."/>
            <person name="Pallen M.J."/>
        </authorList>
    </citation>
    <scope>NUCLEOTIDE SEQUENCE</scope>
    <source>
        <strain evidence="3">CHK179-7159</strain>
    </source>
</reference>
<keyword evidence="2" id="KW-0472">Membrane</keyword>
<evidence type="ECO:0000313" key="4">
    <source>
        <dbReference type="Proteomes" id="UP000886858"/>
    </source>
</evidence>
<protein>
    <recommendedName>
        <fullName evidence="5">DUF3298 domain-containing protein</fullName>
    </recommendedName>
</protein>
<keyword evidence="2" id="KW-0812">Transmembrane</keyword>
<evidence type="ECO:0008006" key="5">
    <source>
        <dbReference type="Google" id="ProtNLM"/>
    </source>
</evidence>
<feature type="region of interest" description="Disordered" evidence="1">
    <location>
        <begin position="33"/>
        <end position="128"/>
    </location>
</feature>
<evidence type="ECO:0000313" key="3">
    <source>
        <dbReference type="EMBL" id="HJA92721.1"/>
    </source>
</evidence>
<feature type="transmembrane region" description="Helical" evidence="2">
    <location>
        <begin position="153"/>
        <end position="177"/>
    </location>
</feature>
<evidence type="ECO:0000256" key="2">
    <source>
        <dbReference type="SAM" id="Phobius"/>
    </source>
</evidence>
<evidence type="ECO:0000256" key="1">
    <source>
        <dbReference type="SAM" id="MobiDB-lite"/>
    </source>
</evidence>
<keyword evidence="2" id="KW-1133">Transmembrane helix</keyword>
<accession>A0A9D2I3Q0</accession>
<feature type="compositionally biased region" description="Basic and acidic residues" evidence="1">
    <location>
        <begin position="59"/>
        <end position="78"/>
    </location>
</feature>
<organism evidence="3 4">
    <name type="scientific">Candidatus Eisenbergiella merdipullorum</name>
    <dbReference type="NCBI Taxonomy" id="2838553"/>
    <lineage>
        <taxon>Bacteria</taxon>
        <taxon>Bacillati</taxon>
        <taxon>Bacillota</taxon>
        <taxon>Clostridia</taxon>
        <taxon>Lachnospirales</taxon>
        <taxon>Lachnospiraceae</taxon>
        <taxon>Eisenbergiella</taxon>
    </lineage>
</organism>